<reference evidence="9" key="1">
    <citation type="submission" date="2020-03" db="EMBL/GenBank/DDBJ databases">
        <title>Intra-Species Differences in Population Size shape Life History and Genome Evolution.</title>
        <authorList>
            <person name="Willemsen D."/>
            <person name="Cui R."/>
            <person name="Valenzano D.R."/>
        </authorList>
    </citation>
    <scope>NUCLEOTIDE SEQUENCE</scope>
    <source>
        <strain evidence="9">GRZ</strain>
        <tissue evidence="9">Whole</tissue>
    </source>
</reference>
<name>A0A9D3BND3_NOTFU</name>
<dbReference type="Gene3D" id="3.30.200.20">
    <property type="entry name" value="Phosphorylase Kinase, domain 1"/>
    <property type="match status" value="2"/>
</dbReference>
<evidence type="ECO:0000313" key="10">
    <source>
        <dbReference type="Proteomes" id="UP000822369"/>
    </source>
</evidence>
<dbReference type="GO" id="GO:0005737">
    <property type="term" value="C:cytoplasm"/>
    <property type="evidence" value="ECO:0007669"/>
    <property type="project" value="TreeGrafter"/>
</dbReference>
<dbReference type="OMA" id="FQDETDY"/>
<evidence type="ECO:0000256" key="5">
    <source>
        <dbReference type="ARBA" id="ARBA00022840"/>
    </source>
</evidence>
<dbReference type="KEGG" id="nfu:107382900"/>
<accession>A0A9D3BND3</accession>
<dbReference type="PROSITE" id="PS00107">
    <property type="entry name" value="PROTEIN_KINASE_ATP"/>
    <property type="match status" value="1"/>
</dbReference>
<dbReference type="InterPro" id="IPR008271">
    <property type="entry name" value="Ser/Thr_kinase_AS"/>
</dbReference>
<dbReference type="SUPFAM" id="SSF56112">
    <property type="entry name" value="Protein kinase-like (PK-like)"/>
    <property type="match status" value="2"/>
</dbReference>
<evidence type="ECO:0000256" key="6">
    <source>
        <dbReference type="PROSITE-ProRule" id="PRU10141"/>
    </source>
</evidence>
<feature type="domain" description="Protein kinase" evidence="8">
    <location>
        <begin position="20"/>
        <end position="338"/>
    </location>
</feature>
<evidence type="ECO:0000256" key="4">
    <source>
        <dbReference type="ARBA" id="ARBA00022777"/>
    </source>
</evidence>
<dbReference type="Pfam" id="PF00069">
    <property type="entry name" value="Pkinase"/>
    <property type="match status" value="2"/>
</dbReference>
<dbReference type="Gene3D" id="1.10.510.10">
    <property type="entry name" value="Transferase(Phosphotransferase) domain 1"/>
    <property type="match status" value="2"/>
</dbReference>
<dbReference type="InterPro" id="IPR050494">
    <property type="entry name" value="Ser_Thr_dual-spec_kinase"/>
</dbReference>
<dbReference type="Proteomes" id="UP000822369">
    <property type="component" value="Chromosome 10"/>
</dbReference>
<keyword evidence="5 6" id="KW-0067">ATP-binding</keyword>
<dbReference type="GO" id="GO:0045944">
    <property type="term" value="P:positive regulation of transcription by RNA polymerase II"/>
    <property type="evidence" value="ECO:0007669"/>
    <property type="project" value="TreeGrafter"/>
</dbReference>
<protein>
    <submittedName>
        <fullName evidence="9">Dual specificity tyrosine-phosphorylation-regulated kinase 1B-like</fullName>
    </submittedName>
</protein>
<evidence type="ECO:0000259" key="8">
    <source>
        <dbReference type="PROSITE" id="PS50011"/>
    </source>
</evidence>
<dbReference type="PROSITE" id="PS50011">
    <property type="entry name" value="PROTEIN_KINASE_DOM"/>
    <property type="match status" value="2"/>
</dbReference>
<dbReference type="GO" id="GO:0007224">
    <property type="term" value="P:smoothened signaling pathway"/>
    <property type="evidence" value="ECO:0007669"/>
    <property type="project" value="TreeGrafter"/>
</dbReference>
<keyword evidence="2" id="KW-0808">Transferase</keyword>
<dbReference type="InterPro" id="IPR011009">
    <property type="entry name" value="Kinase-like_dom_sf"/>
</dbReference>
<feature type="binding site" evidence="6">
    <location>
        <position position="439"/>
    </location>
    <ligand>
        <name>ATP</name>
        <dbReference type="ChEBI" id="CHEBI:30616"/>
    </ligand>
</feature>
<evidence type="ECO:0000256" key="1">
    <source>
        <dbReference type="ARBA" id="ARBA00022527"/>
    </source>
</evidence>
<dbReference type="PANTHER" id="PTHR24058">
    <property type="entry name" value="DUAL SPECIFICITY PROTEIN KINASE"/>
    <property type="match status" value="1"/>
</dbReference>
<keyword evidence="3 6" id="KW-0547">Nucleotide-binding</keyword>
<organism evidence="9 10">
    <name type="scientific">Nothobranchius furzeri</name>
    <name type="common">Turquoise killifish</name>
    <dbReference type="NCBI Taxonomy" id="105023"/>
    <lineage>
        <taxon>Eukaryota</taxon>
        <taxon>Metazoa</taxon>
        <taxon>Chordata</taxon>
        <taxon>Craniata</taxon>
        <taxon>Vertebrata</taxon>
        <taxon>Euteleostomi</taxon>
        <taxon>Actinopterygii</taxon>
        <taxon>Neopterygii</taxon>
        <taxon>Teleostei</taxon>
        <taxon>Neoteleostei</taxon>
        <taxon>Acanthomorphata</taxon>
        <taxon>Ovalentaria</taxon>
        <taxon>Atherinomorphae</taxon>
        <taxon>Cyprinodontiformes</taxon>
        <taxon>Nothobranchiidae</taxon>
        <taxon>Nothobranchius</taxon>
    </lineage>
</organism>
<evidence type="ECO:0000256" key="7">
    <source>
        <dbReference type="SAM" id="MobiDB-lite"/>
    </source>
</evidence>
<proteinExistence type="predicted"/>
<keyword evidence="1" id="KW-0723">Serine/threonine-protein kinase</keyword>
<dbReference type="GO" id="GO:0003714">
    <property type="term" value="F:transcription corepressor activity"/>
    <property type="evidence" value="ECO:0007669"/>
    <property type="project" value="TreeGrafter"/>
</dbReference>
<dbReference type="GO" id="GO:0046332">
    <property type="term" value="F:SMAD binding"/>
    <property type="evidence" value="ECO:0007669"/>
    <property type="project" value="TreeGrafter"/>
</dbReference>
<dbReference type="GO" id="GO:0016605">
    <property type="term" value="C:PML body"/>
    <property type="evidence" value="ECO:0007669"/>
    <property type="project" value="TreeGrafter"/>
</dbReference>
<evidence type="ECO:0000256" key="2">
    <source>
        <dbReference type="ARBA" id="ARBA00022679"/>
    </source>
</evidence>
<feature type="region of interest" description="Disordered" evidence="7">
    <location>
        <begin position="764"/>
        <end position="811"/>
    </location>
</feature>
<dbReference type="AlphaFoldDB" id="A0A9D3BND3"/>
<comment type="caution">
    <text evidence="9">The sequence shown here is derived from an EMBL/GenBank/DDBJ whole genome shotgun (WGS) entry which is preliminary data.</text>
</comment>
<dbReference type="GO" id="GO:0003713">
    <property type="term" value="F:transcription coactivator activity"/>
    <property type="evidence" value="ECO:0007669"/>
    <property type="project" value="TreeGrafter"/>
</dbReference>
<feature type="compositionally biased region" description="Basic and acidic residues" evidence="7">
    <location>
        <begin position="783"/>
        <end position="795"/>
    </location>
</feature>
<keyword evidence="4 9" id="KW-0418">Kinase</keyword>
<dbReference type="EMBL" id="JAAVVJ010000010">
    <property type="protein sequence ID" value="KAF7213925.1"/>
    <property type="molecule type" value="Genomic_DNA"/>
</dbReference>
<gene>
    <name evidence="9" type="ORF">G4P62_008252</name>
</gene>
<dbReference type="InterPro" id="IPR017441">
    <property type="entry name" value="Protein_kinase_ATP_BS"/>
</dbReference>
<dbReference type="PROSITE" id="PS00108">
    <property type="entry name" value="PROTEIN_KINASE_ST"/>
    <property type="match status" value="1"/>
</dbReference>
<dbReference type="GO" id="GO:0005524">
    <property type="term" value="F:ATP binding"/>
    <property type="evidence" value="ECO:0007669"/>
    <property type="project" value="UniProtKB-UniRule"/>
</dbReference>
<evidence type="ECO:0000313" key="9">
    <source>
        <dbReference type="EMBL" id="KAF7213925.1"/>
    </source>
</evidence>
<feature type="compositionally biased region" description="Polar residues" evidence="7">
    <location>
        <begin position="797"/>
        <end position="811"/>
    </location>
</feature>
<dbReference type="PANTHER" id="PTHR24058:SF53">
    <property type="entry name" value="HOMEODOMAIN-INTERACTING PROTEIN KINASE 2"/>
    <property type="match status" value="1"/>
</dbReference>
<dbReference type="GO" id="GO:0004713">
    <property type="term" value="F:protein tyrosine kinase activity"/>
    <property type="evidence" value="ECO:0007669"/>
    <property type="project" value="TreeGrafter"/>
</dbReference>
<evidence type="ECO:0000256" key="3">
    <source>
        <dbReference type="ARBA" id="ARBA00022741"/>
    </source>
</evidence>
<dbReference type="SMART" id="SM00220">
    <property type="entry name" value="S_TKc"/>
    <property type="match status" value="2"/>
</dbReference>
<dbReference type="GO" id="GO:0042771">
    <property type="term" value="P:intrinsic apoptotic signaling pathway in response to DNA damage by p53 class mediator"/>
    <property type="evidence" value="ECO:0007669"/>
    <property type="project" value="TreeGrafter"/>
</dbReference>
<feature type="domain" description="Protein kinase" evidence="8">
    <location>
        <begin position="410"/>
        <end position="730"/>
    </location>
</feature>
<dbReference type="GO" id="GO:0004674">
    <property type="term" value="F:protein serine/threonine kinase activity"/>
    <property type="evidence" value="ECO:0007669"/>
    <property type="project" value="UniProtKB-KW"/>
</dbReference>
<dbReference type="InterPro" id="IPR000719">
    <property type="entry name" value="Prot_kinase_dom"/>
</dbReference>
<sequence>MEKPLKIQEDIYLLSRITAYHVDKVLKHCNFGNVVQCTDTETGEIFAVKCVRKKFAEKYRQEANILDHVSHLDSEENHLVKFRESFFYKDWYFLVFEKLDMTLLDYMRIRDGKPLSFSEIRIIAYQMLSALDFLKQRDVTHAKVTPENIMLVDQELQPFSVKLIGFGSAASTCLLSENDISPACGFSPLEVFLDSPQDESVDVWGLACTLAFLYLGFSLYPTYNEYCYVKTIVQLMGMPEDSLLNEGWRTQHFFNPGYSWTFKSFEDYFEATGKTIDTNYEEDEDLMSLDDLLTLGPRVKSVIELEEKKAFVDLLKAMLQLNPADRILPADALKHRFITMQHTADSKDTSYATMAHEIFLNENGALSPNYVTEQNSNGSEMVNQDLSDKQVEITIPFNKGDVIQSSLALYHVEKQLGSGCFGTVLMCRVDREDKRVAVKIVLNQQSAQHELEAMKYLIKHDSTQKYIPELIEAFEYNNLFCFVYELLDQSLLNLMERTDWTPLNMSEIRYIAKQLLETLDFLQQVNITHTDIKPDNIMLVNHDSEPFRVKLIDFGLAVRECQYSEEELIPSISYKAPEIYLGNPCNESIDTWGVGCVLAFLFIGRNLCPEDEYEAMRIFVKLLGMPDTQSLTTGWYAKHFFTLDQSKPEHFWRLKTPQEYEQFTGKKIMKINPVFDELDSLDDMVKMLPEMKDPAKIKDFKAFVDFLKKLLHVNPAERIVPADALGHTFITMGHLADAGNSQYVTLAHEIMTGRKDKCSNSFAPTGETRYITSPSKVMSPADKSCENSSHPHEESAEQPSETICPQKQSQENLSEAVGTGVELTTKMIATENSIIYVIEPQFVEVESKGTALTTVKTFLTNMWNQYGVW</sequence>